<organism evidence="1 2">
    <name type="scientific">Clavispora lusitaniae</name>
    <name type="common">Candida lusitaniae</name>
    <dbReference type="NCBI Taxonomy" id="36911"/>
    <lineage>
        <taxon>Eukaryota</taxon>
        <taxon>Fungi</taxon>
        <taxon>Dikarya</taxon>
        <taxon>Ascomycota</taxon>
        <taxon>Saccharomycotina</taxon>
        <taxon>Pichiomycetes</taxon>
        <taxon>Metschnikowiaceae</taxon>
        <taxon>Clavispora</taxon>
    </lineage>
</organism>
<keyword evidence="2" id="KW-1185">Reference proteome</keyword>
<name>A0ACD0WKS3_CLALS</name>
<evidence type="ECO:0000313" key="2">
    <source>
        <dbReference type="Proteomes" id="UP000326582"/>
    </source>
</evidence>
<gene>
    <name evidence="1" type="ORF">EJF14_40188</name>
</gene>
<sequence length="217" mass="24643">MSELFAVYESDFQLAIQEARSNISAASAAPADQRQAALQNIERSTDEALEILEQMNIEVQSLPSNQRSSHNAKLRQYRSEVDQSKRQLRELLDAEDRNQLFGQRYTDDDDGAHDSQRKQLLSNAASLDRTSERLRDSQRVALETENIGGNILNDLRAQREQIVNSRNTLSNADTYVDKSIQTLKSMSRRITANKFISYAIIAVLILLILLVLASKFW</sequence>
<protein>
    <submittedName>
        <fullName evidence="1">t-SNARE protein</fullName>
    </submittedName>
</protein>
<dbReference type="Proteomes" id="UP000326582">
    <property type="component" value="Chromosome 4"/>
</dbReference>
<proteinExistence type="predicted"/>
<evidence type="ECO:0000313" key="1">
    <source>
        <dbReference type="EMBL" id="QFZ28158.1"/>
    </source>
</evidence>
<dbReference type="EMBL" id="CP038487">
    <property type="protein sequence ID" value="QFZ28158.1"/>
    <property type="molecule type" value="Genomic_DNA"/>
</dbReference>
<accession>A0ACD0WKS3</accession>
<reference evidence="2" key="1">
    <citation type="journal article" date="2019" name="MBio">
        <title>Comparative genomics for the elucidation of multidrug resistance (MDR) in Candida lusitaniae.</title>
        <authorList>
            <person name="Kannan A."/>
            <person name="Asner S.A."/>
            <person name="Trachsel E."/>
            <person name="Kelly S."/>
            <person name="Parker J."/>
            <person name="Sanglard D."/>
        </authorList>
    </citation>
    <scope>NUCLEOTIDE SEQUENCE [LARGE SCALE GENOMIC DNA]</scope>
    <source>
        <strain evidence="2">P1</strain>
    </source>
</reference>